<name>A0A9W3CSP1_RAPSA</name>
<dbReference type="Pfam" id="PF13855">
    <property type="entry name" value="LRR_8"/>
    <property type="match status" value="1"/>
</dbReference>
<keyword evidence="1" id="KW-1133">Transmembrane helix</keyword>
<dbReference type="Pfam" id="PF00560">
    <property type="entry name" value="LRR_1"/>
    <property type="match status" value="4"/>
</dbReference>
<feature type="non-terminal residue" evidence="3">
    <location>
        <position position="440"/>
    </location>
</feature>
<dbReference type="FunFam" id="3.80.10.10:FF:000726">
    <property type="entry name" value="Probably inactive leucine-rich repeat receptor-like protein kinase"/>
    <property type="match status" value="1"/>
</dbReference>
<dbReference type="InterPro" id="IPR032675">
    <property type="entry name" value="LRR_dom_sf"/>
</dbReference>
<organism evidence="2 3">
    <name type="scientific">Raphanus sativus</name>
    <name type="common">Radish</name>
    <name type="synonym">Raphanus raphanistrum var. sativus</name>
    <dbReference type="NCBI Taxonomy" id="3726"/>
    <lineage>
        <taxon>Eukaryota</taxon>
        <taxon>Viridiplantae</taxon>
        <taxon>Streptophyta</taxon>
        <taxon>Embryophyta</taxon>
        <taxon>Tracheophyta</taxon>
        <taxon>Spermatophyta</taxon>
        <taxon>Magnoliopsida</taxon>
        <taxon>eudicotyledons</taxon>
        <taxon>Gunneridae</taxon>
        <taxon>Pentapetalae</taxon>
        <taxon>rosids</taxon>
        <taxon>malvids</taxon>
        <taxon>Brassicales</taxon>
        <taxon>Brassicaceae</taxon>
        <taxon>Brassiceae</taxon>
        <taxon>Raphanus</taxon>
    </lineage>
</organism>
<gene>
    <name evidence="3" type="primary">LOC130504007</name>
</gene>
<dbReference type="InterPro" id="IPR001611">
    <property type="entry name" value="Leu-rich_rpt"/>
</dbReference>
<dbReference type="KEGG" id="rsz:130504007"/>
<dbReference type="SUPFAM" id="SSF52058">
    <property type="entry name" value="L domain-like"/>
    <property type="match status" value="1"/>
</dbReference>
<dbReference type="Proteomes" id="UP000504610">
    <property type="component" value="Unplaced"/>
</dbReference>
<keyword evidence="2" id="KW-1185">Reference proteome</keyword>
<keyword evidence="1" id="KW-0812">Transmembrane</keyword>
<dbReference type="InterPro" id="IPR052595">
    <property type="entry name" value="LRRC69/RLP"/>
</dbReference>
<proteinExistence type="predicted"/>
<reference evidence="3" key="1">
    <citation type="submission" date="2025-08" db="UniProtKB">
        <authorList>
            <consortium name="RefSeq"/>
        </authorList>
    </citation>
    <scope>IDENTIFICATION</scope>
    <source>
        <tissue evidence="3">Leaf</tissue>
    </source>
</reference>
<dbReference type="PROSITE" id="PS51450">
    <property type="entry name" value="LRR"/>
    <property type="match status" value="1"/>
</dbReference>
<feature type="transmembrane region" description="Helical" evidence="1">
    <location>
        <begin position="312"/>
        <end position="337"/>
    </location>
</feature>
<evidence type="ECO:0000256" key="1">
    <source>
        <dbReference type="SAM" id="Phobius"/>
    </source>
</evidence>
<dbReference type="Gene3D" id="3.80.10.10">
    <property type="entry name" value="Ribonuclease Inhibitor"/>
    <property type="match status" value="1"/>
</dbReference>
<evidence type="ECO:0000313" key="2">
    <source>
        <dbReference type="Proteomes" id="UP000504610"/>
    </source>
</evidence>
<dbReference type="RefSeq" id="XP_056854555.1">
    <property type="nucleotide sequence ID" value="XM_056998575.1"/>
</dbReference>
<dbReference type="OrthoDB" id="676979at2759"/>
<dbReference type="AlphaFoldDB" id="A0A9W3CSP1"/>
<keyword evidence="1" id="KW-0472">Membrane</keyword>
<sequence length="440" mass="48874">MRGVRMSNWPDFSGPLRSGLSPWSPLAGEDIMQVRDRDVTNLTVLDLSTNNLTGKLPDTLCDSGQLTKLILFSNSLHGVIPQSLGKCQSLERVRLQNNNLSGKLPRGFNELQLVNFLDLSNNNLRGNLGIFNMPQLEMLNLGKNKFSGELPDLSRSKRLKKLDLSGNIISGLVPVELMTFTELMNLDISYNEITGVIPSELSSCKKLVSLDMSHNNLTGEIPSSFSDFPVLSDLDLSGNQLSGEIPKNLGNIESLVQVNISHNHLHGSLPLTGAFLAINATAVAGNNNLCGENNVSIVPPCSVVRKRSTNSWWFVVMLTFVAFLAVVLSGFFISLVFQMKHNVLEVKKVEQEDGTKWEIQFFDSRFIKSLTVNAILSSLKNENIFVDKNGVKFVIKKVKKYDSLPNISEIVKLPEHRNIIKLVVTCRLEEVAYLIHENVE</sequence>
<protein>
    <submittedName>
        <fullName evidence="3">Leucine-rich repeat receptor-like serine/threonine-protein kinase SKM1</fullName>
    </submittedName>
</protein>
<evidence type="ECO:0000313" key="3">
    <source>
        <dbReference type="RefSeq" id="XP_056854555.1"/>
    </source>
</evidence>
<accession>A0A9W3CSP1</accession>
<dbReference type="PANTHER" id="PTHR48057:SF7">
    <property type="entry name" value="LEUCINE-RICH REPEAT SERINE_THREONINE-PROTEIN KINASE 1"/>
    <property type="match status" value="1"/>
</dbReference>
<dbReference type="GeneID" id="130504007"/>
<dbReference type="PANTHER" id="PTHR48057">
    <property type="entry name" value="LEUCINE-RICH REPEAT SERINE/THREONINE-PROTEIN KINASE 1"/>
    <property type="match status" value="1"/>
</dbReference>